<sequence>MWFISTLIRLRTTRRLVASIGACTGAVVDLELRPGVLGRRVLILHDTLSWPPPGANGTRILSGIEG</sequence>
<gene>
    <name evidence="2" type="ORF">CBM2612_P0073</name>
    <name evidence="1" type="ORF">CBM2613_P20039</name>
</gene>
<geneLocation type="plasmid" evidence="2">
    <name>I</name>
</geneLocation>
<evidence type="ECO:0000313" key="1">
    <source>
        <dbReference type="EMBL" id="SOZ74473.1"/>
    </source>
</evidence>
<geneLocation type="plasmid" evidence="3">
    <name>cbm2613_p</name>
</geneLocation>
<evidence type="ECO:0000313" key="2">
    <source>
        <dbReference type="EMBL" id="SPD48728.1"/>
    </source>
</evidence>
<reference evidence="1" key="2">
    <citation type="submission" date="2018-01" db="EMBL/GenBank/DDBJ databases">
        <authorList>
            <person name="Clerissi C."/>
        </authorList>
    </citation>
    <scope>NUCLEOTIDE SEQUENCE</scope>
    <source>
        <strain evidence="1">Cupriavidus taiwanensis STM 8556</strain>
        <plasmid evidence="1">CBM2613_p</plasmid>
    </source>
</reference>
<dbReference type="Proteomes" id="UP000256952">
    <property type="component" value="Plasmid CBM2613_p"/>
</dbReference>
<proteinExistence type="predicted"/>
<dbReference type="EMBL" id="LT984809">
    <property type="protein sequence ID" value="SPD48728.1"/>
    <property type="molecule type" value="Genomic_DNA"/>
</dbReference>
<protein>
    <submittedName>
        <fullName evidence="2">Uncharacterized protein</fullName>
    </submittedName>
</protein>
<accession>A0A375FGH1</accession>
<name>A0A375FGH1_9BURK</name>
<dbReference type="EMBL" id="LT976981">
    <property type="protein sequence ID" value="SOZ74473.1"/>
    <property type="molecule type" value="Genomic_DNA"/>
</dbReference>
<geneLocation type="plasmid" evidence="1">
    <name>CBM2613_p</name>
</geneLocation>
<organism evidence="2">
    <name type="scientific">Cupriavidus taiwanensis</name>
    <dbReference type="NCBI Taxonomy" id="164546"/>
    <lineage>
        <taxon>Bacteria</taxon>
        <taxon>Pseudomonadati</taxon>
        <taxon>Pseudomonadota</taxon>
        <taxon>Betaproteobacteria</taxon>
        <taxon>Burkholderiales</taxon>
        <taxon>Burkholderiaceae</taxon>
        <taxon>Cupriavidus</taxon>
    </lineage>
</organism>
<dbReference type="AlphaFoldDB" id="A0A375FGH1"/>
<reference evidence="2 3" key="1">
    <citation type="submission" date="2018-01" db="EMBL/GenBank/DDBJ databases">
        <authorList>
            <person name="Gaut B.S."/>
            <person name="Morton B.R."/>
            <person name="Clegg M.T."/>
            <person name="Duvall M.R."/>
        </authorList>
    </citation>
    <scope>NUCLEOTIDE SEQUENCE</scope>
    <source>
        <strain evidence="2">Cupriavidus taiwanensis STM 8555</strain>
        <plasmid evidence="2">I</plasmid>
        <plasmid evidence="3">Plasmid cbm2613_p</plasmid>
    </source>
</reference>
<evidence type="ECO:0000313" key="3">
    <source>
        <dbReference type="Proteomes" id="UP000256952"/>
    </source>
</evidence>
<keyword evidence="2" id="KW-0614">Plasmid</keyword>